<dbReference type="GO" id="GO:0005634">
    <property type="term" value="C:nucleus"/>
    <property type="evidence" value="ECO:0007669"/>
    <property type="project" value="UniProtKB-SubCell"/>
</dbReference>
<keyword evidence="6" id="KW-0371">Homeobox</keyword>
<name>A0AAD9N894_9ANNE</name>
<keyword evidence="3 8" id="KW-0862">Zinc</keyword>
<dbReference type="PROSITE" id="PS00478">
    <property type="entry name" value="LIM_DOMAIN_1"/>
    <property type="match status" value="1"/>
</dbReference>
<dbReference type="FunFam" id="2.10.110.10:FF:000033">
    <property type="entry name" value="LIM/homeobox protein Lhx9 isoform X2"/>
    <property type="match status" value="1"/>
</dbReference>
<dbReference type="GO" id="GO:0000981">
    <property type="term" value="F:DNA-binding transcription factor activity, RNA polymerase II-specific"/>
    <property type="evidence" value="ECO:0007669"/>
    <property type="project" value="TreeGrafter"/>
</dbReference>
<dbReference type="PANTHER" id="PTHR24208">
    <property type="entry name" value="LIM/HOMEOBOX PROTEIN LHX"/>
    <property type="match status" value="1"/>
</dbReference>
<dbReference type="SUPFAM" id="SSF57716">
    <property type="entry name" value="Glucocorticoid receptor-like (DNA-binding domain)"/>
    <property type="match status" value="2"/>
</dbReference>
<gene>
    <name evidence="10" type="ORF">LSH36_159g05024</name>
</gene>
<keyword evidence="5" id="KW-0238">DNA-binding</keyword>
<dbReference type="AlphaFoldDB" id="A0AAD9N894"/>
<dbReference type="CDD" id="cd09369">
    <property type="entry name" value="LIM1_Lhx2_Lhx9"/>
    <property type="match status" value="1"/>
</dbReference>
<evidence type="ECO:0000256" key="2">
    <source>
        <dbReference type="ARBA" id="ARBA00022723"/>
    </source>
</evidence>
<evidence type="ECO:0000256" key="1">
    <source>
        <dbReference type="ARBA" id="ARBA00004123"/>
    </source>
</evidence>
<evidence type="ECO:0000256" key="4">
    <source>
        <dbReference type="ARBA" id="ARBA00023038"/>
    </source>
</evidence>
<dbReference type="GO" id="GO:0030182">
    <property type="term" value="P:neuron differentiation"/>
    <property type="evidence" value="ECO:0007669"/>
    <property type="project" value="TreeGrafter"/>
</dbReference>
<evidence type="ECO:0000313" key="10">
    <source>
        <dbReference type="EMBL" id="KAK2159068.1"/>
    </source>
</evidence>
<proteinExistence type="predicted"/>
<evidence type="ECO:0000313" key="11">
    <source>
        <dbReference type="Proteomes" id="UP001208570"/>
    </source>
</evidence>
<dbReference type="PANTHER" id="PTHR24208:SF168">
    <property type="entry name" value="PROTEIN APTEROUS"/>
    <property type="match status" value="1"/>
</dbReference>
<feature type="domain" description="LIM zinc-binding" evidence="9">
    <location>
        <begin position="13"/>
        <end position="74"/>
    </location>
</feature>
<evidence type="ECO:0000256" key="5">
    <source>
        <dbReference type="ARBA" id="ARBA00023125"/>
    </source>
</evidence>
<evidence type="ECO:0000256" key="3">
    <source>
        <dbReference type="ARBA" id="ARBA00022833"/>
    </source>
</evidence>
<dbReference type="InterPro" id="IPR050453">
    <property type="entry name" value="LIM_Homeobox_TF"/>
</dbReference>
<comment type="caution">
    <text evidence="10">The sequence shown here is derived from an EMBL/GenBank/DDBJ whole genome shotgun (WGS) entry which is preliminary data.</text>
</comment>
<dbReference type="PROSITE" id="PS50023">
    <property type="entry name" value="LIM_DOMAIN_2"/>
    <property type="match status" value="1"/>
</dbReference>
<sequence length="192" mass="21912">MTMPVIQPEVEPAVCAGCGGRILDRYYLLAVDRPWHVTCLQCAECKLPLDSEATCFAKDENIYCKEDYYRPGWSSLLNQPKPGWSSLLNQPRPGWWSLLNQPRPGWWSLLNQPRPGWWSLLNQLRPRWWSSQPAQTSLAESTQPTQIYVAAVHRVCVVIIPLCVNDIPQLVVVIPFWVTAIPQCLPVLYLSV</sequence>
<protein>
    <recommendedName>
        <fullName evidence="9">LIM zinc-binding domain-containing protein</fullName>
    </recommendedName>
</protein>
<dbReference type="GO" id="GO:0046872">
    <property type="term" value="F:metal ion binding"/>
    <property type="evidence" value="ECO:0007669"/>
    <property type="project" value="UniProtKB-KW"/>
</dbReference>
<dbReference type="Proteomes" id="UP001208570">
    <property type="component" value="Unassembled WGS sequence"/>
</dbReference>
<evidence type="ECO:0000256" key="7">
    <source>
        <dbReference type="ARBA" id="ARBA00023242"/>
    </source>
</evidence>
<dbReference type="Gene3D" id="2.10.110.10">
    <property type="entry name" value="Cysteine Rich Protein"/>
    <property type="match status" value="1"/>
</dbReference>
<dbReference type="EMBL" id="JAODUP010000159">
    <property type="protein sequence ID" value="KAK2159068.1"/>
    <property type="molecule type" value="Genomic_DNA"/>
</dbReference>
<evidence type="ECO:0000259" key="9">
    <source>
        <dbReference type="PROSITE" id="PS50023"/>
    </source>
</evidence>
<keyword evidence="7" id="KW-0539">Nucleus</keyword>
<dbReference type="GO" id="GO:0000977">
    <property type="term" value="F:RNA polymerase II transcription regulatory region sequence-specific DNA binding"/>
    <property type="evidence" value="ECO:0007669"/>
    <property type="project" value="TreeGrafter"/>
</dbReference>
<evidence type="ECO:0000256" key="8">
    <source>
        <dbReference type="PROSITE-ProRule" id="PRU00125"/>
    </source>
</evidence>
<keyword evidence="2 8" id="KW-0479">Metal-binding</keyword>
<dbReference type="Pfam" id="PF00412">
    <property type="entry name" value="LIM"/>
    <property type="match status" value="1"/>
</dbReference>
<accession>A0AAD9N894</accession>
<evidence type="ECO:0000256" key="6">
    <source>
        <dbReference type="ARBA" id="ARBA00023155"/>
    </source>
</evidence>
<keyword evidence="11" id="KW-1185">Reference proteome</keyword>
<dbReference type="SMART" id="SM00132">
    <property type="entry name" value="LIM"/>
    <property type="match status" value="1"/>
</dbReference>
<comment type="subcellular location">
    <subcellularLocation>
        <location evidence="1">Nucleus</location>
    </subcellularLocation>
</comment>
<reference evidence="10" key="1">
    <citation type="journal article" date="2023" name="Mol. Biol. Evol.">
        <title>Third-Generation Sequencing Reveals the Adaptive Role of the Epigenome in Three Deep-Sea Polychaetes.</title>
        <authorList>
            <person name="Perez M."/>
            <person name="Aroh O."/>
            <person name="Sun Y."/>
            <person name="Lan Y."/>
            <person name="Juniper S.K."/>
            <person name="Young C.R."/>
            <person name="Angers B."/>
            <person name="Qian P.Y."/>
        </authorList>
    </citation>
    <scope>NUCLEOTIDE SEQUENCE</scope>
    <source>
        <strain evidence="10">P08H-3</strain>
    </source>
</reference>
<dbReference type="InterPro" id="IPR001781">
    <property type="entry name" value="Znf_LIM"/>
</dbReference>
<organism evidence="10 11">
    <name type="scientific">Paralvinella palmiformis</name>
    <dbReference type="NCBI Taxonomy" id="53620"/>
    <lineage>
        <taxon>Eukaryota</taxon>
        <taxon>Metazoa</taxon>
        <taxon>Spiralia</taxon>
        <taxon>Lophotrochozoa</taxon>
        <taxon>Annelida</taxon>
        <taxon>Polychaeta</taxon>
        <taxon>Sedentaria</taxon>
        <taxon>Canalipalpata</taxon>
        <taxon>Terebellida</taxon>
        <taxon>Terebelliformia</taxon>
        <taxon>Alvinellidae</taxon>
        <taxon>Paralvinella</taxon>
    </lineage>
</organism>
<keyword evidence="4 8" id="KW-0440">LIM domain</keyword>